<sequence>MAVKKVLITDYVWPSVEPEEKVLEKYGIELLVAPNGDEDTLVKMAKEVDGILTCFAKVTGNVVKSAKNCKVIGRFG</sequence>
<dbReference type="GO" id="GO:0016616">
    <property type="term" value="F:oxidoreductase activity, acting on the CH-OH group of donors, NAD or NADP as acceptor"/>
    <property type="evidence" value="ECO:0007669"/>
    <property type="project" value="InterPro"/>
</dbReference>
<evidence type="ECO:0000313" key="2">
    <source>
        <dbReference type="EMBL" id="SVE43670.1"/>
    </source>
</evidence>
<dbReference type="Pfam" id="PF00389">
    <property type="entry name" value="2-Hacid_dh"/>
    <property type="match status" value="1"/>
</dbReference>
<gene>
    <name evidence="2" type="ORF">METZ01_LOCUS496524</name>
</gene>
<organism evidence="2">
    <name type="scientific">marine metagenome</name>
    <dbReference type="NCBI Taxonomy" id="408172"/>
    <lineage>
        <taxon>unclassified sequences</taxon>
        <taxon>metagenomes</taxon>
        <taxon>ecological metagenomes</taxon>
    </lineage>
</organism>
<dbReference type="InterPro" id="IPR006139">
    <property type="entry name" value="D-isomer_2_OHA_DH_cat_dom"/>
</dbReference>
<dbReference type="AlphaFoldDB" id="A0A383DH73"/>
<reference evidence="2" key="1">
    <citation type="submission" date="2018-05" db="EMBL/GenBank/DDBJ databases">
        <authorList>
            <person name="Lanie J.A."/>
            <person name="Ng W.-L."/>
            <person name="Kazmierczak K.M."/>
            <person name="Andrzejewski T.M."/>
            <person name="Davidsen T.M."/>
            <person name="Wayne K.J."/>
            <person name="Tettelin H."/>
            <person name="Glass J.I."/>
            <person name="Rusch D."/>
            <person name="Podicherti R."/>
            <person name="Tsui H.-C.T."/>
            <person name="Winkler M.E."/>
        </authorList>
    </citation>
    <scope>NUCLEOTIDE SEQUENCE</scope>
</reference>
<dbReference type="EMBL" id="UINC01217182">
    <property type="protein sequence ID" value="SVE43670.1"/>
    <property type="molecule type" value="Genomic_DNA"/>
</dbReference>
<accession>A0A383DH73</accession>
<proteinExistence type="predicted"/>
<name>A0A383DH73_9ZZZZ</name>
<evidence type="ECO:0000259" key="1">
    <source>
        <dbReference type="Pfam" id="PF00389"/>
    </source>
</evidence>
<feature type="domain" description="D-isomer specific 2-hydroxyacid dehydrogenase catalytic" evidence="1">
    <location>
        <begin position="16"/>
        <end position="76"/>
    </location>
</feature>
<dbReference type="GO" id="GO:0051287">
    <property type="term" value="F:NAD binding"/>
    <property type="evidence" value="ECO:0007669"/>
    <property type="project" value="InterPro"/>
</dbReference>
<protein>
    <recommendedName>
        <fullName evidence="1">D-isomer specific 2-hydroxyacid dehydrogenase catalytic domain-containing protein</fullName>
    </recommendedName>
</protein>
<dbReference type="SUPFAM" id="SSF52283">
    <property type="entry name" value="Formate/glycerate dehydrogenase catalytic domain-like"/>
    <property type="match status" value="1"/>
</dbReference>
<feature type="non-terminal residue" evidence="2">
    <location>
        <position position="76"/>
    </location>
</feature>
<dbReference type="Gene3D" id="3.40.50.720">
    <property type="entry name" value="NAD(P)-binding Rossmann-like Domain"/>
    <property type="match status" value="1"/>
</dbReference>